<accession>A0A182FSA8</accession>
<sequence>MLPVPWSYALGCAKLQYHQHPSLCGWHTLPSHGRARPSASNVLLGKSITSDAFHERLAAPSWRSYQSCQIAFSKKVPFLGSVFETNDHRCYDASLRERPPSIVGSV</sequence>
<reference evidence="1" key="2">
    <citation type="submission" date="2022-08" db="UniProtKB">
        <authorList>
            <consortium name="EnsemblMetazoa"/>
        </authorList>
    </citation>
    <scope>IDENTIFICATION</scope>
    <source>
        <strain evidence="1">STECLA/ALBI9_A</strain>
    </source>
</reference>
<evidence type="ECO:0000313" key="1">
    <source>
        <dbReference type="EnsemblMetazoa" id="AALB009435-PA"/>
    </source>
</evidence>
<name>A0A182FSA8_ANOAL</name>
<dbReference type="EnsemblMetazoa" id="AALB009435-RA">
    <property type="protein sequence ID" value="AALB009435-PA"/>
    <property type="gene ID" value="AALB009435"/>
</dbReference>
<protein>
    <submittedName>
        <fullName evidence="1">Uncharacterized protein</fullName>
    </submittedName>
</protein>
<dbReference type="Proteomes" id="UP000069272">
    <property type="component" value="Chromosome 2R"/>
</dbReference>
<dbReference type="AlphaFoldDB" id="A0A182FSA8"/>
<keyword evidence="2" id="KW-1185">Reference proteome</keyword>
<reference evidence="1 2" key="1">
    <citation type="journal article" date="2017" name="G3 (Bethesda)">
        <title>The Physical Genome Mapping of Anopheles albimanus Corrected Scaffold Misassemblies and Identified Interarm Rearrangements in Genus Anopheles.</title>
        <authorList>
            <person name="Artemov G.N."/>
            <person name="Peery A.N."/>
            <person name="Jiang X."/>
            <person name="Tu Z."/>
            <person name="Stegniy V.N."/>
            <person name="Sharakhova M.V."/>
            <person name="Sharakhov I.V."/>
        </authorList>
    </citation>
    <scope>NUCLEOTIDE SEQUENCE [LARGE SCALE GENOMIC DNA]</scope>
    <source>
        <strain evidence="1 2">ALBI9_A</strain>
    </source>
</reference>
<proteinExistence type="predicted"/>
<dbReference type="VEuPathDB" id="VectorBase:AALB009435"/>
<evidence type="ECO:0000313" key="2">
    <source>
        <dbReference type="Proteomes" id="UP000069272"/>
    </source>
</evidence>
<organism evidence="1 2">
    <name type="scientific">Anopheles albimanus</name>
    <name type="common">New world malaria mosquito</name>
    <dbReference type="NCBI Taxonomy" id="7167"/>
    <lineage>
        <taxon>Eukaryota</taxon>
        <taxon>Metazoa</taxon>
        <taxon>Ecdysozoa</taxon>
        <taxon>Arthropoda</taxon>
        <taxon>Hexapoda</taxon>
        <taxon>Insecta</taxon>
        <taxon>Pterygota</taxon>
        <taxon>Neoptera</taxon>
        <taxon>Endopterygota</taxon>
        <taxon>Diptera</taxon>
        <taxon>Nematocera</taxon>
        <taxon>Culicoidea</taxon>
        <taxon>Culicidae</taxon>
        <taxon>Anophelinae</taxon>
        <taxon>Anopheles</taxon>
    </lineage>
</organism>